<comment type="caution">
    <text evidence="2">The sequence shown here is derived from an EMBL/GenBank/DDBJ whole genome shotgun (WGS) entry which is preliminary data.</text>
</comment>
<feature type="region of interest" description="Disordered" evidence="1">
    <location>
        <begin position="79"/>
        <end position="109"/>
    </location>
</feature>
<name>A0A2B7X0U6_POLH7</name>
<accession>A0A2B7X0U6</accession>
<dbReference type="OrthoDB" id="4188629at2759"/>
<keyword evidence="3" id="KW-1185">Reference proteome</keyword>
<dbReference type="STRING" id="1447883.A0A2B7X0U6"/>
<sequence length="151" mass="17303">MPLYPPRSPKPFACDIVAYNDEELDRYLEKVNRIFAVQDSENLPESFIERLRDRVRRENEIVQSRPVDLDQVAARLLEISPDNKELPPGSSLPTAQPNGDNKRDFDDCQLSDTSSTLTELLGEEESFRDALHYQRGHTMSLSLMAAVRLNR</sequence>
<dbReference type="AlphaFoldDB" id="A0A2B7X0U6"/>
<reference evidence="2 3" key="1">
    <citation type="submission" date="2017-10" db="EMBL/GenBank/DDBJ databases">
        <title>Comparative genomics in systemic dimorphic fungi from Ajellomycetaceae.</title>
        <authorList>
            <person name="Munoz J.F."/>
            <person name="Mcewen J.G."/>
            <person name="Clay O.K."/>
            <person name="Cuomo C.A."/>
        </authorList>
    </citation>
    <scope>NUCLEOTIDE SEQUENCE [LARGE SCALE GENOMIC DNA]</scope>
    <source>
        <strain evidence="2 3">UAMH7299</strain>
    </source>
</reference>
<evidence type="ECO:0000313" key="2">
    <source>
        <dbReference type="EMBL" id="PGH02342.1"/>
    </source>
</evidence>
<gene>
    <name evidence="2" type="ORF">AJ80_08864</name>
</gene>
<proteinExistence type="predicted"/>
<dbReference type="EMBL" id="PDNA01000224">
    <property type="protein sequence ID" value="PGH02342.1"/>
    <property type="molecule type" value="Genomic_DNA"/>
</dbReference>
<organism evidence="2 3">
    <name type="scientific">Polytolypa hystricis (strain UAMH7299)</name>
    <dbReference type="NCBI Taxonomy" id="1447883"/>
    <lineage>
        <taxon>Eukaryota</taxon>
        <taxon>Fungi</taxon>
        <taxon>Dikarya</taxon>
        <taxon>Ascomycota</taxon>
        <taxon>Pezizomycotina</taxon>
        <taxon>Eurotiomycetes</taxon>
        <taxon>Eurotiomycetidae</taxon>
        <taxon>Onygenales</taxon>
        <taxon>Onygenales incertae sedis</taxon>
        <taxon>Polytolypa</taxon>
    </lineage>
</organism>
<evidence type="ECO:0000313" key="3">
    <source>
        <dbReference type="Proteomes" id="UP000224634"/>
    </source>
</evidence>
<dbReference type="Proteomes" id="UP000224634">
    <property type="component" value="Unassembled WGS sequence"/>
</dbReference>
<protein>
    <submittedName>
        <fullName evidence="2">Uncharacterized protein</fullName>
    </submittedName>
</protein>
<evidence type="ECO:0000256" key="1">
    <source>
        <dbReference type="SAM" id="MobiDB-lite"/>
    </source>
</evidence>